<evidence type="ECO:0000313" key="9">
    <source>
        <dbReference type="Proteomes" id="UP000320580"/>
    </source>
</evidence>
<dbReference type="InterPro" id="IPR038969">
    <property type="entry name" value="FEN"/>
</dbReference>
<dbReference type="SMART" id="SM00279">
    <property type="entry name" value="HhH2"/>
    <property type="match status" value="1"/>
</dbReference>
<dbReference type="EMBL" id="CP042266">
    <property type="protein sequence ID" value="QDY75338.1"/>
    <property type="molecule type" value="Genomic_DNA"/>
</dbReference>
<feature type="domain" description="5'-3' exonuclease" evidence="7">
    <location>
        <begin position="3"/>
        <end position="260"/>
    </location>
</feature>
<dbReference type="CDD" id="cd09859">
    <property type="entry name" value="PIN_53EXO"/>
    <property type="match status" value="1"/>
</dbReference>
<organism evidence="8 9">
    <name type="scientific">Streptomyces qinzhouensis</name>
    <dbReference type="NCBI Taxonomy" id="2599401"/>
    <lineage>
        <taxon>Bacteria</taxon>
        <taxon>Bacillati</taxon>
        <taxon>Actinomycetota</taxon>
        <taxon>Actinomycetes</taxon>
        <taxon>Kitasatosporales</taxon>
        <taxon>Streptomycetaceae</taxon>
        <taxon>Streptomyces</taxon>
    </lineage>
</organism>
<dbReference type="GO" id="GO:0033567">
    <property type="term" value="P:DNA replication, Okazaki fragment processing"/>
    <property type="evidence" value="ECO:0007669"/>
    <property type="project" value="InterPro"/>
</dbReference>
<dbReference type="InterPro" id="IPR008918">
    <property type="entry name" value="HhH2"/>
</dbReference>
<dbReference type="InterPro" id="IPR002421">
    <property type="entry name" value="5-3_exonuclease"/>
</dbReference>
<protein>
    <recommendedName>
        <fullName evidence="6">5'-3' exonuclease</fullName>
    </recommendedName>
</protein>
<dbReference type="SUPFAM" id="SSF88723">
    <property type="entry name" value="PIN domain-like"/>
    <property type="match status" value="1"/>
</dbReference>
<dbReference type="PANTHER" id="PTHR42646">
    <property type="entry name" value="FLAP ENDONUCLEASE XNI"/>
    <property type="match status" value="1"/>
</dbReference>
<evidence type="ECO:0000256" key="3">
    <source>
        <dbReference type="ARBA" id="ARBA00022839"/>
    </source>
</evidence>
<dbReference type="OrthoDB" id="9806424at2"/>
<dbReference type="InterPro" id="IPR020046">
    <property type="entry name" value="5-3_exonucl_a-hlix_arch_N"/>
</dbReference>
<dbReference type="AlphaFoldDB" id="A0A5B8IB92"/>
<dbReference type="Pfam" id="PF01367">
    <property type="entry name" value="5_3_exonuc"/>
    <property type="match status" value="1"/>
</dbReference>
<dbReference type="GO" id="GO:0008409">
    <property type="term" value="F:5'-3' exonuclease activity"/>
    <property type="evidence" value="ECO:0007669"/>
    <property type="project" value="InterPro"/>
</dbReference>
<accession>A0A5B8IB92</accession>
<keyword evidence="9" id="KW-1185">Reference proteome</keyword>
<evidence type="ECO:0000313" key="8">
    <source>
        <dbReference type="EMBL" id="QDY75338.1"/>
    </source>
</evidence>
<dbReference type="SMART" id="SM00475">
    <property type="entry name" value="53EXOc"/>
    <property type="match status" value="1"/>
</dbReference>
<dbReference type="InterPro" id="IPR029060">
    <property type="entry name" value="PIN-like_dom_sf"/>
</dbReference>
<name>A0A5B8IB92_9ACTN</name>
<gene>
    <name evidence="8" type="ORF">FQU76_01170</name>
</gene>
<dbReference type="Gene3D" id="1.10.150.20">
    <property type="entry name" value="5' to 3' exonuclease, C-terminal subdomain"/>
    <property type="match status" value="1"/>
</dbReference>
<dbReference type="RefSeq" id="WP_146478650.1">
    <property type="nucleotide sequence ID" value="NZ_CP042266.1"/>
</dbReference>
<keyword evidence="4" id="KW-0238">DNA-binding</keyword>
<evidence type="ECO:0000256" key="6">
    <source>
        <dbReference type="ARBA" id="ARBA00050026"/>
    </source>
</evidence>
<dbReference type="SUPFAM" id="SSF47807">
    <property type="entry name" value="5' to 3' exonuclease, C-terminal subdomain"/>
    <property type="match status" value="1"/>
</dbReference>
<proteinExistence type="predicted"/>
<comment type="function">
    <text evidence="5">5'-3' exonuclease acting preferentially on double-stranded DNA.</text>
</comment>
<keyword evidence="3" id="KW-0269">Exonuclease</keyword>
<dbReference type="Gene3D" id="3.40.50.1010">
    <property type="entry name" value="5'-nuclease"/>
    <property type="match status" value="1"/>
</dbReference>
<dbReference type="Pfam" id="PF02739">
    <property type="entry name" value="5_3_exonuc_N"/>
    <property type="match status" value="1"/>
</dbReference>
<dbReference type="CDD" id="cd09898">
    <property type="entry name" value="H3TH_53EXO"/>
    <property type="match status" value="1"/>
</dbReference>
<keyword evidence="2" id="KW-0378">Hydrolase</keyword>
<reference evidence="8 9" key="1">
    <citation type="submission" date="2019-07" db="EMBL/GenBank/DDBJ databases">
        <authorList>
            <person name="Zhu P."/>
        </authorList>
    </citation>
    <scope>NUCLEOTIDE SEQUENCE [LARGE SCALE GENOMIC DNA]</scope>
    <source>
        <strain evidence="8 9">SSL-25</strain>
    </source>
</reference>
<dbReference type="GO" id="GO:0017108">
    <property type="term" value="F:5'-flap endonuclease activity"/>
    <property type="evidence" value="ECO:0007669"/>
    <property type="project" value="InterPro"/>
</dbReference>
<dbReference type="InterPro" id="IPR020045">
    <property type="entry name" value="DNA_polI_H3TH"/>
</dbReference>
<dbReference type="InterPro" id="IPR036279">
    <property type="entry name" value="5-3_exonuclease_C_sf"/>
</dbReference>
<evidence type="ECO:0000256" key="2">
    <source>
        <dbReference type="ARBA" id="ARBA00022801"/>
    </source>
</evidence>
<dbReference type="KEGG" id="sqz:FQU76_01170"/>
<evidence type="ECO:0000256" key="4">
    <source>
        <dbReference type="ARBA" id="ARBA00023125"/>
    </source>
</evidence>
<dbReference type="GO" id="GO:0003677">
    <property type="term" value="F:DNA binding"/>
    <property type="evidence" value="ECO:0007669"/>
    <property type="project" value="UniProtKB-KW"/>
</dbReference>
<keyword evidence="1" id="KW-0540">Nuclease</keyword>
<sequence>MTVPLLLVDGHNLLHRAWFGFAARIWNRDKTVDRTGVFGFAALLRKAQAQHATGFEVFTVFDAENGSQTRLEQDPAYKGQRPAPDPGLMDSLPLVKAALDHAGVRWIEQDGCEADDVIATLTTRARAAGRPVDIMSADKDYIQLLCGGEAAVRLLNTGLGLDRRYTIAEHIYPRYGVHPAQWADYRALTGDPADNIAGLRGVGPKTAARLLADGRHLGAIPVAELRPAWTTGWPAVLRWREMIRLDTKTDLPDELLAGLPTPPLPKAPDVLEAMNLW</sequence>
<evidence type="ECO:0000256" key="1">
    <source>
        <dbReference type="ARBA" id="ARBA00022722"/>
    </source>
</evidence>
<dbReference type="Proteomes" id="UP000320580">
    <property type="component" value="Chromosome"/>
</dbReference>
<keyword evidence="8" id="KW-0255">Endonuclease</keyword>
<evidence type="ECO:0000256" key="5">
    <source>
        <dbReference type="ARBA" id="ARBA00049957"/>
    </source>
</evidence>
<dbReference type="PANTHER" id="PTHR42646:SF2">
    <property type="entry name" value="5'-3' EXONUCLEASE FAMILY PROTEIN"/>
    <property type="match status" value="1"/>
</dbReference>
<evidence type="ECO:0000259" key="7">
    <source>
        <dbReference type="SMART" id="SM00475"/>
    </source>
</evidence>